<comment type="caution">
    <text evidence="2">The sequence shown here is derived from an EMBL/GenBank/DDBJ whole genome shotgun (WGS) entry which is preliminary data.</text>
</comment>
<keyword evidence="3" id="KW-1185">Reference proteome</keyword>
<dbReference type="AlphaFoldDB" id="A0A5N5EVB5"/>
<evidence type="ECO:0000256" key="1">
    <source>
        <dbReference type="SAM" id="MobiDB-lite"/>
    </source>
</evidence>
<accession>A0A5N5EVB5</accession>
<feature type="region of interest" description="Disordered" evidence="1">
    <location>
        <begin position="78"/>
        <end position="107"/>
    </location>
</feature>
<dbReference type="Proteomes" id="UP000327157">
    <property type="component" value="Chromosome 7"/>
</dbReference>
<reference evidence="2 3" key="1">
    <citation type="submission" date="2019-09" db="EMBL/GenBank/DDBJ databases">
        <authorList>
            <person name="Ou C."/>
        </authorList>
    </citation>
    <scope>NUCLEOTIDE SEQUENCE [LARGE SCALE GENOMIC DNA]</scope>
    <source>
        <strain evidence="2">S2</strain>
        <tissue evidence="2">Leaf</tissue>
    </source>
</reference>
<reference evidence="2 3" key="3">
    <citation type="submission" date="2019-11" db="EMBL/GenBank/DDBJ databases">
        <title>A de novo genome assembly of a pear dwarfing rootstock.</title>
        <authorList>
            <person name="Wang F."/>
            <person name="Wang J."/>
            <person name="Li S."/>
            <person name="Zhang Y."/>
            <person name="Fang M."/>
            <person name="Ma L."/>
            <person name="Zhao Y."/>
            <person name="Jiang S."/>
        </authorList>
    </citation>
    <scope>NUCLEOTIDE SEQUENCE [LARGE SCALE GENOMIC DNA]</scope>
    <source>
        <strain evidence="2">S2</strain>
        <tissue evidence="2">Leaf</tissue>
    </source>
</reference>
<protein>
    <submittedName>
        <fullName evidence="2">Uncharacterized protein</fullName>
    </submittedName>
</protein>
<sequence>MSCGNKDSGPRDDSSGNEIIGMSLIGIKKDEPSNNGLGHEILTPTKYKSLLGTTEDLPSHESSGHEILAPTKYKSLIGITQSGPSNGGLGHGAPPAEEKSGSNTPRL</sequence>
<name>A0A5N5EVB5_9ROSA</name>
<evidence type="ECO:0000313" key="2">
    <source>
        <dbReference type="EMBL" id="KAB2594806.1"/>
    </source>
</evidence>
<proteinExistence type="predicted"/>
<evidence type="ECO:0000313" key="3">
    <source>
        <dbReference type="Proteomes" id="UP000327157"/>
    </source>
</evidence>
<feature type="region of interest" description="Disordered" evidence="1">
    <location>
        <begin position="1"/>
        <end position="20"/>
    </location>
</feature>
<organism evidence="2 3">
    <name type="scientific">Pyrus ussuriensis x Pyrus communis</name>
    <dbReference type="NCBI Taxonomy" id="2448454"/>
    <lineage>
        <taxon>Eukaryota</taxon>
        <taxon>Viridiplantae</taxon>
        <taxon>Streptophyta</taxon>
        <taxon>Embryophyta</taxon>
        <taxon>Tracheophyta</taxon>
        <taxon>Spermatophyta</taxon>
        <taxon>Magnoliopsida</taxon>
        <taxon>eudicotyledons</taxon>
        <taxon>Gunneridae</taxon>
        <taxon>Pentapetalae</taxon>
        <taxon>rosids</taxon>
        <taxon>fabids</taxon>
        <taxon>Rosales</taxon>
        <taxon>Rosaceae</taxon>
        <taxon>Amygdaloideae</taxon>
        <taxon>Maleae</taxon>
        <taxon>Pyrus</taxon>
    </lineage>
</organism>
<dbReference type="EMBL" id="SMOL01000781">
    <property type="protein sequence ID" value="KAB2594806.1"/>
    <property type="molecule type" value="Genomic_DNA"/>
</dbReference>
<reference evidence="3" key="2">
    <citation type="submission" date="2019-10" db="EMBL/GenBank/DDBJ databases">
        <title>A de novo genome assembly of a pear dwarfing rootstock.</title>
        <authorList>
            <person name="Wang F."/>
            <person name="Wang J."/>
            <person name="Li S."/>
            <person name="Zhang Y."/>
            <person name="Fang M."/>
            <person name="Ma L."/>
            <person name="Zhao Y."/>
            <person name="Jiang S."/>
        </authorList>
    </citation>
    <scope>NUCLEOTIDE SEQUENCE [LARGE SCALE GENOMIC DNA]</scope>
</reference>
<gene>
    <name evidence="2" type="ORF">D8674_030256</name>
</gene>
<dbReference type="OrthoDB" id="1084990at2759"/>